<name>A0A5C5BTB4_EGGLN</name>
<comment type="caution">
    <text evidence="1">The sequence shown here is derived from an EMBL/GenBank/DDBJ whole genome shotgun (WGS) entry which is preliminary data.</text>
</comment>
<dbReference type="RefSeq" id="WP_139912845.1">
    <property type="nucleotide sequence ID" value="NZ_VEVP01000028.1"/>
</dbReference>
<evidence type="ECO:0000313" key="2">
    <source>
        <dbReference type="Proteomes" id="UP000312594"/>
    </source>
</evidence>
<dbReference type="AlphaFoldDB" id="A0A5C5BTB4"/>
<protein>
    <submittedName>
        <fullName evidence="1">Uncharacterized protein</fullName>
    </submittedName>
</protein>
<organism evidence="1 2">
    <name type="scientific">Eggerthella lenta</name>
    <name type="common">Eubacterium lentum</name>
    <dbReference type="NCBI Taxonomy" id="84112"/>
    <lineage>
        <taxon>Bacteria</taxon>
        <taxon>Bacillati</taxon>
        <taxon>Actinomycetota</taxon>
        <taxon>Coriobacteriia</taxon>
        <taxon>Eggerthellales</taxon>
        <taxon>Eggerthellaceae</taxon>
        <taxon>Eggerthella</taxon>
    </lineage>
</organism>
<dbReference type="Proteomes" id="UP000312594">
    <property type="component" value="Unassembled WGS sequence"/>
</dbReference>
<proteinExistence type="predicted"/>
<sequence>MLNSNIPVDVSRWKSRLDECSRKIKYGTDEQMRDRDGRPLWDVIILARAPEFKGSEKIKVVVASETDPAAGIELDAPVKLENLAVSFGVLESGKSWSKFTATKISPAK</sequence>
<gene>
    <name evidence="1" type="ORF">FIC87_11225</name>
</gene>
<evidence type="ECO:0000313" key="1">
    <source>
        <dbReference type="EMBL" id="TNU89457.1"/>
    </source>
</evidence>
<reference evidence="1 2" key="1">
    <citation type="journal article" date="2005" name="Appl. Environ. Microbiol.">
        <title>Intestinal bacterial communities that produce active estrogen-like compounds enterodiol and enterolactone in humans.</title>
        <authorList>
            <person name="Clavel T."/>
            <person name="Henderson G."/>
            <person name="Alpert C.A."/>
            <person name="Philippe C."/>
            <person name="Rigottier-Gois L."/>
            <person name="Dore J."/>
            <person name="Blaut M."/>
        </authorList>
    </citation>
    <scope>NUCLEOTIDE SEQUENCE [LARGE SCALE GENOMIC DNA]</scope>
    <source>
        <strain evidence="1 2">SECO-MT75m2</strain>
    </source>
</reference>
<dbReference type="EMBL" id="VEVP01000028">
    <property type="protein sequence ID" value="TNU89457.1"/>
    <property type="molecule type" value="Genomic_DNA"/>
</dbReference>
<accession>A0A5C5BTB4</accession>